<feature type="compositionally biased region" description="Pro residues" evidence="1">
    <location>
        <begin position="561"/>
        <end position="574"/>
    </location>
</feature>
<proteinExistence type="predicted"/>
<dbReference type="SUPFAM" id="SSF52540">
    <property type="entry name" value="P-loop containing nucleoside triphosphate hydrolases"/>
    <property type="match status" value="1"/>
</dbReference>
<dbReference type="Pfam" id="PF23036">
    <property type="entry name" value="TRAPPC10_1st"/>
    <property type="match status" value="1"/>
</dbReference>
<dbReference type="Pfam" id="PF00625">
    <property type="entry name" value="Guanylate_kin"/>
    <property type="match status" value="1"/>
</dbReference>
<feature type="compositionally biased region" description="Low complexity" evidence="1">
    <location>
        <begin position="901"/>
        <end position="914"/>
    </location>
</feature>
<dbReference type="Proteomes" id="UP001255856">
    <property type="component" value="Unassembled WGS sequence"/>
</dbReference>
<dbReference type="GO" id="GO:0005829">
    <property type="term" value="C:cytosol"/>
    <property type="evidence" value="ECO:0007669"/>
    <property type="project" value="GOC"/>
</dbReference>
<feature type="region of interest" description="Disordered" evidence="1">
    <location>
        <begin position="893"/>
        <end position="914"/>
    </location>
</feature>
<dbReference type="GO" id="GO:0006891">
    <property type="term" value="P:intra-Golgi vesicle-mediated transport"/>
    <property type="evidence" value="ECO:0007669"/>
    <property type="project" value="TreeGrafter"/>
</dbReference>
<accession>A0AAD9MMU2</accession>
<dbReference type="InterPro" id="IPR027417">
    <property type="entry name" value="P-loop_NTPase"/>
</dbReference>
<dbReference type="PANTHER" id="PTHR13251:SF3">
    <property type="entry name" value="TRAFFICKING PROTEIN PARTICLE COMPLEX SUBUNIT 10"/>
    <property type="match status" value="1"/>
</dbReference>
<dbReference type="EMBL" id="JASFZW010000006">
    <property type="protein sequence ID" value="KAK2077581.1"/>
    <property type="molecule type" value="Genomic_DNA"/>
</dbReference>
<feature type="compositionally biased region" description="Low complexity" evidence="1">
    <location>
        <begin position="454"/>
        <end position="480"/>
    </location>
</feature>
<dbReference type="InterPro" id="IPR008144">
    <property type="entry name" value="Guanylate_kin-like_dom"/>
</dbReference>
<keyword evidence="4" id="KW-1185">Reference proteome</keyword>
<feature type="region of interest" description="Disordered" evidence="1">
    <location>
        <begin position="451"/>
        <end position="579"/>
    </location>
</feature>
<dbReference type="InterPro" id="IPR020590">
    <property type="entry name" value="Guanylate_kinase_CS"/>
</dbReference>
<dbReference type="InterPro" id="IPR008145">
    <property type="entry name" value="GK/Ca_channel_bsu"/>
</dbReference>
<protein>
    <recommendedName>
        <fullName evidence="2">Guanylate kinase-like domain-containing protein</fullName>
    </recommendedName>
</protein>
<feature type="domain" description="Guanylate kinase-like" evidence="2">
    <location>
        <begin position="1613"/>
        <end position="1730"/>
    </location>
</feature>
<dbReference type="SMART" id="SM00072">
    <property type="entry name" value="GuKc"/>
    <property type="match status" value="1"/>
</dbReference>
<dbReference type="Gene3D" id="3.40.50.300">
    <property type="entry name" value="P-loop containing nucleotide triphosphate hydrolases"/>
    <property type="match status" value="1"/>
</dbReference>
<dbReference type="CDD" id="cd00071">
    <property type="entry name" value="GMPK"/>
    <property type="match status" value="1"/>
</dbReference>
<feature type="region of interest" description="Disordered" evidence="1">
    <location>
        <begin position="1124"/>
        <end position="1198"/>
    </location>
</feature>
<feature type="region of interest" description="Disordered" evidence="1">
    <location>
        <begin position="622"/>
        <end position="644"/>
    </location>
</feature>
<feature type="compositionally biased region" description="Pro residues" evidence="1">
    <location>
        <begin position="519"/>
        <end position="529"/>
    </location>
</feature>
<dbReference type="InterPro" id="IPR045126">
    <property type="entry name" value="TRAPPC10/Trs130"/>
</dbReference>
<evidence type="ECO:0000256" key="1">
    <source>
        <dbReference type="SAM" id="MobiDB-lite"/>
    </source>
</evidence>
<dbReference type="InterPro" id="IPR056913">
    <property type="entry name" value="TRAPPC10/Trs130_N"/>
</dbReference>
<sequence length="1760" mass="184612">MEAYTAPVLPFLCAVDDLSGCYELIKEGLEARLPLRRTQFRDSTGNVSELAELHLRYVPTADPYVQRLRQLSYSPVTWFRNPFVQLVIFSCEDAEEYRRVHRPQLKAIADPDARIPIAPELVIAYISPPGSDPRLTAKVIDSVRRDFAHKRRERCVKLDPSSTPGAASRGMPGMSMLEGLIQEAITLTFEARVTAYLDACRQLMGLRLEPGWSFCNLFLVKDAYAFMLESAGLIEDARREYAELEVCLTEQQSSSPAQRFAAFDEDADEDAPMWHSWVDIRKTVLSRPVVPSLVLRQLLFASQARLLTKAQNWAELAELGAAFVRSMREDMCQAGCPSLRAASWAFAAYTNLAELVSRASASRGGFSGALPSLADRMSPAPSAGHVLAPREDGAAAASPIAAQHSAESRSIAGRASRPEAASPALQEALEWELGPLAEQAVLGRGAEGAGPALAARQGGAPGRVPAGRGAGASDSEGGSAVLDEDGMQSVALDASSTQSASVDEGPRPADSESGAGPRPTAPLPGPAARPPQHRRHVSVSSIESSSVTGDDLSAPRGPHTAPVPPLPRGPPPGPLASAPVAAGAAAAGVTPRTQSAPAVPAPVVDYMDPRFVEQQVLSPAGPLPLPRLLPAGARRSEDGAGPPRHWRVRRALASRTAFRGLWIGLSLSAGAAYASAGHWRSAALLRGEAAGVLAGALDAGEGDPLGSPLRLRAEASDAAAAGPLLVSLLRTLSQLEDEARHGRPPHGVAGAARCAVEASGGAAARAAAPGAALEWLADGRRVADALLRALRAGEPGDAMPTLDGAFALEARLALDAPRFHGRLRPGWAAKDALGPRACDAALLEARDGGRVVAVGDPATVALRVERRWPGSGSLVLRDLVLVADVVQLGTAERRDEAEAQLSGPAALSARSRAASPTEEGAALQRLAVLPAERDGAALYVPGPQSKTWTSAEAVRGACLQADDRGVVVLSEAQTTLEFVARPLRTGLLVPRWLEGRLVAGDGDSAAGAHDALPLVVPIATGSGAFSHPSTEQTNTKSRANTLPGGGAGDLIKSQRPHPSAQQVPDTAAVAVAATVRPPRPHVAARLVGCEGGSVFAGETRWLGIQLTMAGHELARDIRLRVQWPNSAGDEGPRAGLPEPLGRERSQTKVSHGSLPGDLGAAGGASHVRRASTALADSRSGPSFDEADPGLLLDSPTVRPAPSEPWLFEAPGQTFVEADAQNDANGAAGGEPSTLSVTTSAVGSAADRLVCVPRQAWARRAPSGSPPPLPLASASQEQLGTTTLWCPVEAVPWLPAPVAVRIQPGVEAAALRALPQLEINRESAGAALPLEVALEWREGARTAVSDRSALLALPLRVLPPLAVHLRAQEIAGGELRVLLGATVTSLLPAPLTIESLTLGPQLGMEVVEGPAEGPGLALAGGASLDLTAARARSTARLATKLRQSARFGSGVLSVEYRARAAPGPAGLRDLQPAPESAPSVFRHTHVLELAEQAEPARETESMLLLRFLGPFEAPAGEKSVFCWRLERPQGAWAAAEEGSQELRYEVSAAHGSWDPAGVRKGRVLLGRAPGSVATVEAAFAPRALGRLACPRLVLHGVHSQEPYDPTQDVPAAAPSVVIICGPSGVGKDAVLAKLKEVHPELHFIVTATSRPPRPGEIDGVDYHFVSKEQFETWIRNDQLIEHAVVYGEYKGIPRPQVEQALAEGKDVVLRIDVQGAATVRKLIPKTVSVFLDKLVVRIQTAQAELKRLPEFDYGASRAGGR</sequence>
<dbReference type="PANTHER" id="PTHR13251">
    <property type="entry name" value="EPILEPSY HOLOPROSENCEPHALY CANDIDATE 1/TMEM1"/>
    <property type="match status" value="1"/>
</dbReference>
<name>A0AAD9MMU2_PROWI</name>
<dbReference type="GO" id="GO:0034498">
    <property type="term" value="P:early endosome to Golgi transport"/>
    <property type="evidence" value="ECO:0007669"/>
    <property type="project" value="TreeGrafter"/>
</dbReference>
<gene>
    <name evidence="3" type="ORF">QBZ16_004426</name>
</gene>
<feature type="region of interest" description="Disordered" evidence="1">
    <location>
        <begin position="391"/>
        <end position="423"/>
    </location>
</feature>
<evidence type="ECO:0000259" key="2">
    <source>
        <dbReference type="PROSITE" id="PS50052"/>
    </source>
</evidence>
<evidence type="ECO:0000313" key="4">
    <source>
        <dbReference type="Proteomes" id="UP001255856"/>
    </source>
</evidence>
<feature type="compositionally biased region" description="Low complexity" evidence="1">
    <location>
        <begin position="538"/>
        <end position="547"/>
    </location>
</feature>
<evidence type="ECO:0000313" key="3">
    <source>
        <dbReference type="EMBL" id="KAK2077581.1"/>
    </source>
</evidence>
<organism evidence="3 4">
    <name type="scientific">Prototheca wickerhamii</name>
    <dbReference type="NCBI Taxonomy" id="3111"/>
    <lineage>
        <taxon>Eukaryota</taxon>
        <taxon>Viridiplantae</taxon>
        <taxon>Chlorophyta</taxon>
        <taxon>core chlorophytes</taxon>
        <taxon>Trebouxiophyceae</taxon>
        <taxon>Chlorellales</taxon>
        <taxon>Chlorellaceae</taxon>
        <taxon>Prototheca</taxon>
    </lineage>
</organism>
<dbReference type="PROSITE" id="PS50052">
    <property type="entry name" value="GUANYLATE_KINASE_2"/>
    <property type="match status" value="1"/>
</dbReference>
<feature type="compositionally biased region" description="Low complexity" evidence="1">
    <location>
        <begin position="394"/>
        <end position="405"/>
    </location>
</feature>
<comment type="caution">
    <text evidence="3">The sequence shown here is derived from an EMBL/GenBank/DDBJ whole genome shotgun (WGS) entry which is preliminary data.</text>
</comment>
<reference evidence="3" key="1">
    <citation type="submission" date="2021-01" db="EMBL/GenBank/DDBJ databases">
        <authorList>
            <person name="Eckstrom K.M.E."/>
        </authorList>
    </citation>
    <scope>NUCLEOTIDE SEQUENCE</scope>
    <source>
        <strain evidence="3">UVCC 0001</strain>
    </source>
</reference>
<dbReference type="GO" id="GO:1990071">
    <property type="term" value="C:TRAPPII protein complex"/>
    <property type="evidence" value="ECO:0007669"/>
    <property type="project" value="InterPro"/>
</dbReference>
<dbReference type="PROSITE" id="PS00856">
    <property type="entry name" value="GUANYLATE_KINASE_1"/>
    <property type="match status" value="1"/>
</dbReference>